<name>A0A0C3CDV5_PILCF</name>
<proteinExistence type="predicted"/>
<dbReference type="InParanoid" id="A0A0C3CDV5"/>
<evidence type="ECO:0000313" key="2">
    <source>
        <dbReference type="Proteomes" id="UP000054166"/>
    </source>
</evidence>
<reference evidence="1 2" key="1">
    <citation type="submission" date="2014-04" db="EMBL/GenBank/DDBJ databases">
        <authorList>
            <consortium name="DOE Joint Genome Institute"/>
            <person name="Kuo A."/>
            <person name="Tarkka M."/>
            <person name="Buscot F."/>
            <person name="Kohler A."/>
            <person name="Nagy L.G."/>
            <person name="Floudas D."/>
            <person name="Copeland A."/>
            <person name="Barry K.W."/>
            <person name="Cichocki N."/>
            <person name="Veneault-Fourrey C."/>
            <person name="LaButti K."/>
            <person name="Lindquist E.A."/>
            <person name="Lipzen A."/>
            <person name="Lundell T."/>
            <person name="Morin E."/>
            <person name="Murat C."/>
            <person name="Sun H."/>
            <person name="Tunlid A."/>
            <person name="Henrissat B."/>
            <person name="Grigoriev I.V."/>
            <person name="Hibbett D.S."/>
            <person name="Martin F."/>
            <person name="Nordberg H.P."/>
            <person name="Cantor M.N."/>
            <person name="Hua S.X."/>
        </authorList>
    </citation>
    <scope>NUCLEOTIDE SEQUENCE [LARGE SCALE GENOMIC DNA]</scope>
    <source>
        <strain evidence="1 2">F 1598</strain>
    </source>
</reference>
<dbReference type="HOGENOM" id="CLU_2705687_0_0_1"/>
<sequence>MAIHGTKSVGCAQLHYILDYTLLGKRRRLQTGTTQVQKLIKKIKKNWLSHDIELLGMLKWPLQLSEALDVIEV</sequence>
<organism evidence="1 2">
    <name type="scientific">Piloderma croceum (strain F 1598)</name>
    <dbReference type="NCBI Taxonomy" id="765440"/>
    <lineage>
        <taxon>Eukaryota</taxon>
        <taxon>Fungi</taxon>
        <taxon>Dikarya</taxon>
        <taxon>Basidiomycota</taxon>
        <taxon>Agaricomycotina</taxon>
        <taxon>Agaricomycetes</taxon>
        <taxon>Agaricomycetidae</taxon>
        <taxon>Atheliales</taxon>
        <taxon>Atheliaceae</taxon>
        <taxon>Piloderma</taxon>
    </lineage>
</organism>
<keyword evidence="2" id="KW-1185">Reference proteome</keyword>
<reference evidence="2" key="2">
    <citation type="submission" date="2015-01" db="EMBL/GenBank/DDBJ databases">
        <title>Evolutionary Origins and Diversification of the Mycorrhizal Mutualists.</title>
        <authorList>
            <consortium name="DOE Joint Genome Institute"/>
            <consortium name="Mycorrhizal Genomics Consortium"/>
            <person name="Kohler A."/>
            <person name="Kuo A."/>
            <person name="Nagy L.G."/>
            <person name="Floudas D."/>
            <person name="Copeland A."/>
            <person name="Barry K.W."/>
            <person name="Cichocki N."/>
            <person name="Veneault-Fourrey C."/>
            <person name="LaButti K."/>
            <person name="Lindquist E.A."/>
            <person name="Lipzen A."/>
            <person name="Lundell T."/>
            <person name="Morin E."/>
            <person name="Murat C."/>
            <person name="Riley R."/>
            <person name="Ohm R."/>
            <person name="Sun H."/>
            <person name="Tunlid A."/>
            <person name="Henrissat B."/>
            <person name="Grigoriev I.V."/>
            <person name="Hibbett D.S."/>
            <person name="Martin F."/>
        </authorList>
    </citation>
    <scope>NUCLEOTIDE SEQUENCE [LARGE SCALE GENOMIC DNA]</scope>
    <source>
        <strain evidence="2">F 1598</strain>
    </source>
</reference>
<dbReference type="Proteomes" id="UP000054166">
    <property type="component" value="Unassembled WGS sequence"/>
</dbReference>
<protein>
    <submittedName>
        <fullName evidence="1">Uncharacterized protein</fullName>
    </submittedName>
</protein>
<accession>A0A0C3CDV5</accession>
<dbReference type="AlphaFoldDB" id="A0A0C3CDV5"/>
<evidence type="ECO:0000313" key="1">
    <source>
        <dbReference type="EMBL" id="KIM87907.1"/>
    </source>
</evidence>
<gene>
    <name evidence="1" type="ORF">PILCRDRAFT_814613</name>
</gene>
<dbReference type="EMBL" id="KN832978">
    <property type="protein sequence ID" value="KIM87907.1"/>
    <property type="molecule type" value="Genomic_DNA"/>
</dbReference>